<keyword evidence="2" id="KW-1185">Reference proteome</keyword>
<dbReference type="EMBL" id="CAJVQA010007173">
    <property type="protein sequence ID" value="CAG8652814.1"/>
    <property type="molecule type" value="Genomic_DNA"/>
</dbReference>
<reference evidence="1" key="1">
    <citation type="submission" date="2021-06" db="EMBL/GenBank/DDBJ databases">
        <authorList>
            <person name="Kallberg Y."/>
            <person name="Tangrot J."/>
            <person name="Rosling A."/>
        </authorList>
    </citation>
    <scope>NUCLEOTIDE SEQUENCE</scope>
    <source>
        <strain evidence="1">FL966</strain>
    </source>
</reference>
<protein>
    <submittedName>
        <fullName evidence="1">13095_t:CDS:1</fullName>
    </submittedName>
</protein>
<comment type="caution">
    <text evidence="1">The sequence shown here is derived from an EMBL/GenBank/DDBJ whole genome shotgun (WGS) entry which is preliminary data.</text>
</comment>
<proteinExistence type="predicted"/>
<organism evidence="1 2">
    <name type="scientific">Cetraspora pellucida</name>
    <dbReference type="NCBI Taxonomy" id="1433469"/>
    <lineage>
        <taxon>Eukaryota</taxon>
        <taxon>Fungi</taxon>
        <taxon>Fungi incertae sedis</taxon>
        <taxon>Mucoromycota</taxon>
        <taxon>Glomeromycotina</taxon>
        <taxon>Glomeromycetes</taxon>
        <taxon>Diversisporales</taxon>
        <taxon>Gigasporaceae</taxon>
        <taxon>Cetraspora</taxon>
    </lineage>
</organism>
<gene>
    <name evidence="1" type="ORF">CPELLU_LOCUS9423</name>
</gene>
<sequence>MSLFKRETLKVFNFQIENKSSFTKLFETSKELKDVRKDLAIGKNNLEADELQFINKDGIKITYKCEKIYDLKKICFLNSKHKLAKIYETLIMKNIIKEPFFFRKQVGNIINFDEELNNLKKFLKDDNTLYISTLQYFDIIICIYHS</sequence>
<evidence type="ECO:0000313" key="1">
    <source>
        <dbReference type="EMBL" id="CAG8652814.1"/>
    </source>
</evidence>
<accession>A0A9N9H2Y6</accession>
<name>A0A9N9H2Y6_9GLOM</name>
<evidence type="ECO:0000313" key="2">
    <source>
        <dbReference type="Proteomes" id="UP000789759"/>
    </source>
</evidence>
<dbReference type="AlphaFoldDB" id="A0A9N9H2Y6"/>
<dbReference type="Proteomes" id="UP000789759">
    <property type="component" value="Unassembled WGS sequence"/>
</dbReference>